<feature type="transmembrane region" description="Helical" evidence="5">
    <location>
        <begin position="203"/>
        <end position="224"/>
    </location>
</feature>
<dbReference type="PANTHER" id="PTHR22950:SF349">
    <property type="entry name" value="AMINO ACID TRANSPORTER TRANSMEMBRANE DOMAIN-CONTAINING PROTEIN"/>
    <property type="match status" value="1"/>
</dbReference>
<feature type="transmembrane region" description="Helical" evidence="5">
    <location>
        <begin position="367"/>
        <end position="384"/>
    </location>
</feature>
<reference evidence="7" key="1">
    <citation type="submission" date="2024-01" db="EMBL/GenBank/DDBJ databases">
        <authorList>
            <person name="Webb A."/>
        </authorList>
    </citation>
    <scope>NUCLEOTIDE SEQUENCE</scope>
    <source>
        <strain evidence="7">Pm1</strain>
    </source>
</reference>
<feature type="transmembrane region" description="Helical" evidence="5">
    <location>
        <begin position="175"/>
        <end position="196"/>
    </location>
</feature>
<accession>A0AAV1UVA5</accession>
<feature type="transmembrane region" description="Helical" evidence="5">
    <location>
        <begin position="96"/>
        <end position="117"/>
    </location>
</feature>
<feature type="transmembrane region" description="Helical" evidence="5">
    <location>
        <begin position="277"/>
        <end position="301"/>
    </location>
</feature>
<comment type="caution">
    <text evidence="7">The sequence shown here is derived from an EMBL/GenBank/DDBJ whole genome shotgun (WGS) entry which is preliminary data.</text>
</comment>
<dbReference type="EMBL" id="CAKLBY020000229">
    <property type="protein sequence ID" value="CAK7938330.1"/>
    <property type="molecule type" value="Genomic_DNA"/>
</dbReference>
<comment type="subcellular location">
    <subcellularLocation>
        <location evidence="1">Membrane</location>
        <topology evidence="1">Multi-pass membrane protein</topology>
    </subcellularLocation>
</comment>
<name>A0AAV1UVA5_9STRA</name>
<dbReference type="GO" id="GO:0015179">
    <property type="term" value="F:L-amino acid transmembrane transporter activity"/>
    <property type="evidence" value="ECO:0007669"/>
    <property type="project" value="TreeGrafter"/>
</dbReference>
<feature type="transmembrane region" description="Helical" evidence="5">
    <location>
        <begin position="147"/>
        <end position="169"/>
    </location>
</feature>
<organism evidence="7 8">
    <name type="scientific">Peronospora matthiolae</name>
    <dbReference type="NCBI Taxonomy" id="2874970"/>
    <lineage>
        <taxon>Eukaryota</taxon>
        <taxon>Sar</taxon>
        <taxon>Stramenopiles</taxon>
        <taxon>Oomycota</taxon>
        <taxon>Peronosporomycetes</taxon>
        <taxon>Peronosporales</taxon>
        <taxon>Peronosporaceae</taxon>
        <taxon>Peronospora</taxon>
    </lineage>
</organism>
<keyword evidence="3 5" id="KW-1133">Transmembrane helix</keyword>
<sequence length="454" mass="49230">MASAHGILPTLQVTDLETVDLNEQCLTNSNRSVPLENDDESAELHSVSTKQLDRPALHDHALLFNSDFKTFVNTCIAFMGSGVLGLPYAFRRTGILVGLVTLIGVATVSTYAMMLVVQCKYKLKRQGTNVSTYGEIGYFAMGHAGSVIVNTALVFSQMGFCIAYLIFIASNANQFLGVTKQLIVSVCVPPLIGLSLLRHMRQLAYVAALADCMCILGLLVVLNIDLSYMEYDHDDIEVVGALSALPFFFGVTSYCFEGVGMVLLLENSMQNKRNFTPILISTVVIITSLYATFGICGYLAFGNETNAVITLNFEDMGGLVTLVKIFLCLGLFFTYPVMLFPVFEVLQPIMTGSDTLADPMSSQKKEIVLRAGIVVFTAVVAAAIPDFGRFISFVGSTCCSLLAFILPALFHIRLFQDEPSTCANRLRNLFLGAMMALGFAMLGAGVAEAIRSAL</sequence>
<proteinExistence type="predicted"/>
<dbReference type="Proteomes" id="UP001162060">
    <property type="component" value="Unassembled WGS sequence"/>
</dbReference>
<dbReference type="PANTHER" id="PTHR22950">
    <property type="entry name" value="AMINO ACID TRANSPORTER"/>
    <property type="match status" value="1"/>
</dbReference>
<evidence type="ECO:0000256" key="3">
    <source>
        <dbReference type="ARBA" id="ARBA00022989"/>
    </source>
</evidence>
<gene>
    <name evidence="7" type="ORF">PM001_LOCUS23480</name>
</gene>
<protein>
    <recommendedName>
        <fullName evidence="6">Amino acid transporter transmembrane domain-containing protein</fullName>
    </recommendedName>
</protein>
<feature type="transmembrane region" description="Helical" evidence="5">
    <location>
        <begin position="390"/>
        <end position="409"/>
    </location>
</feature>
<dbReference type="AlphaFoldDB" id="A0AAV1UVA5"/>
<dbReference type="InterPro" id="IPR013057">
    <property type="entry name" value="AA_transpt_TM"/>
</dbReference>
<keyword evidence="2 5" id="KW-0812">Transmembrane</keyword>
<feature type="transmembrane region" description="Helical" evidence="5">
    <location>
        <begin position="244"/>
        <end position="265"/>
    </location>
</feature>
<evidence type="ECO:0000256" key="5">
    <source>
        <dbReference type="SAM" id="Phobius"/>
    </source>
</evidence>
<evidence type="ECO:0000256" key="1">
    <source>
        <dbReference type="ARBA" id="ARBA00004141"/>
    </source>
</evidence>
<feature type="domain" description="Amino acid transporter transmembrane" evidence="6">
    <location>
        <begin position="68"/>
        <end position="448"/>
    </location>
</feature>
<feature type="transmembrane region" description="Helical" evidence="5">
    <location>
        <begin position="321"/>
        <end position="346"/>
    </location>
</feature>
<feature type="transmembrane region" description="Helical" evidence="5">
    <location>
        <begin position="429"/>
        <end position="450"/>
    </location>
</feature>
<evidence type="ECO:0000313" key="8">
    <source>
        <dbReference type="Proteomes" id="UP001162060"/>
    </source>
</evidence>
<evidence type="ECO:0000313" key="7">
    <source>
        <dbReference type="EMBL" id="CAK7938330.1"/>
    </source>
</evidence>
<keyword evidence="4 5" id="KW-0472">Membrane</keyword>
<evidence type="ECO:0000256" key="2">
    <source>
        <dbReference type="ARBA" id="ARBA00022692"/>
    </source>
</evidence>
<evidence type="ECO:0000259" key="6">
    <source>
        <dbReference type="Pfam" id="PF01490"/>
    </source>
</evidence>
<feature type="transmembrane region" description="Helical" evidence="5">
    <location>
        <begin position="71"/>
        <end position="90"/>
    </location>
</feature>
<evidence type="ECO:0000256" key="4">
    <source>
        <dbReference type="ARBA" id="ARBA00023136"/>
    </source>
</evidence>
<dbReference type="GO" id="GO:0005774">
    <property type="term" value="C:vacuolar membrane"/>
    <property type="evidence" value="ECO:0007669"/>
    <property type="project" value="TreeGrafter"/>
</dbReference>
<dbReference type="Pfam" id="PF01490">
    <property type="entry name" value="Aa_trans"/>
    <property type="match status" value="1"/>
</dbReference>